<dbReference type="InterPro" id="IPR040256">
    <property type="entry name" value="At4g02000-like"/>
</dbReference>
<evidence type="ECO:0000313" key="1">
    <source>
        <dbReference type="EMBL" id="KAF9599426.1"/>
    </source>
</evidence>
<dbReference type="Proteomes" id="UP000631114">
    <property type="component" value="Unassembled WGS sequence"/>
</dbReference>
<name>A0A835LTY3_9MAGN</name>
<comment type="caution">
    <text evidence="1">The sequence shown here is derived from an EMBL/GenBank/DDBJ whole genome shotgun (WGS) entry which is preliminary data.</text>
</comment>
<accession>A0A835LTY3</accession>
<dbReference type="OrthoDB" id="1112773at2759"/>
<proteinExistence type="predicted"/>
<evidence type="ECO:0000313" key="2">
    <source>
        <dbReference type="Proteomes" id="UP000631114"/>
    </source>
</evidence>
<sequence>IGKSHCWDEATQKKVRLDFAKVCIEVPVNAKYPNYLRFNLGNGNIADVGVEYMWIPSTCAICNSVGHKEAKCPKTPTSGTINVMRKETRNSQVQEEHTLVPKDVNPTQQVQYQHVESESGRQNAMVVYQAREVQGSVDQNLSIIQSCEEMAVAQATDTIVATIETAPLHVQTVPAIIMGTNPFLALSDVNEDLDEQVVENELTAISEIEGEQYAAKKEGFTEMRDDLNP</sequence>
<keyword evidence="2" id="KW-1185">Reference proteome</keyword>
<feature type="non-terminal residue" evidence="1">
    <location>
        <position position="229"/>
    </location>
</feature>
<organism evidence="1 2">
    <name type="scientific">Coptis chinensis</name>
    <dbReference type="NCBI Taxonomy" id="261450"/>
    <lineage>
        <taxon>Eukaryota</taxon>
        <taxon>Viridiplantae</taxon>
        <taxon>Streptophyta</taxon>
        <taxon>Embryophyta</taxon>
        <taxon>Tracheophyta</taxon>
        <taxon>Spermatophyta</taxon>
        <taxon>Magnoliopsida</taxon>
        <taxon>Ranunculales</taxon>
        <taxon>Ranunculaceae</taxon>
        <taxon>Coptidoideae</taxon>
        <taxon>Coptis</taxon>
    </lineage>
</organism>
<reference evidence="1 2" key="1">
    <citation type="submission" date="2020-10" db="EMBL/GenBank/DDBJ databases">
        <title>The Coptis chinensis genome and diversification of protoberbering-type alkaloids.</title>
        <authorList>
            <person name="Wang B."/>
            <person name="Shu S."/>
            <person name="Song C."/>
            <person name="Liu Y."/>
        </authorList>
    </citation>
    <scope>NUCLEOTIDE SEQUENCE [LARGE SCALE GENOMIC DNA]</scope>
    <source>
        <strain evidence="1">HL-2020</strain>
        <tissue evidence="1">Leaf</tissue>
    </source>
</reference>
<dbReference type="AlphaFoldDB" id="A0A835LTY3"/>
<dbReference type="PANTHER" id="PTHR31286">
    <property type="entry name" value="GLYCINE-RICH CELL WALL STRUCTURAL PROTEIN 1.8-LIKE"/>
    <property type="match status" value="1"/>
</dbReference>
<gene>
    <name evidence="1" type="ORF">IFM89_037006</name>
</gene>
<dbReference type="PANTHER" id="PTHR31286:SF165">
    <property type="entry name" value="DUF4283 DOMAIN-CONTAINING PROTEIN"/>
    <property type="match status" value="1"/>
</dbReference>
<protein>
    <submittedName>
        <fullName evidence="1">Uncharacterized protein</fullName>
    </submittedName>
</protein>
<dbReference type="EMBL" id="JADFTS010000007">
    <property type="protein sequence ID" value="KAF9599426.1"/>
    <property type="molecule type" value="Genomic_DNA"/>
</dbReference>